<dbReference type="GO" id="GO:0030490">
    <property type="term" value="P:maturation of SSU-rRNA"/>
    <property type="evidence" value="ECO:0007669"/>
    <property type="project" value="UniProtKB-UniRule"/>
</dbReference>
<dbReference type="KEGG" id="ares:IWH25_13045"/>
<dbReference type="Proteomes" id="UP000663444">
    <property type="component" value="Chromosome"/>
</dbReference>
<sequence>MPGRSKHHAAGFSRKDRVNEQIRRELADLIRGELKDPRVGMVSITEVEVTPDYAHAKVWFSTLAGDDKVPEILHGLKKASGFLRRELGRRIRIHTTPELHFVHDVSLERGADLSKLIDEANRLHGADAEAADPADPAKGADGE</sequence>
<evidence type="ECO:0000256" key="2">
    <source>
        <dbReference type="HAMAP-Rule" id="MF_00003"/>
    </source>
</evidence>
<dbReference type="GO" id="GO:0005829">
    <property type="term" value="C:cytosol"/>
    <property type="evidence" value="ECO:0007669"/>
    <property type="project" value="TreeGrafter"/>
</dbReference>
<keyword evidence="1 2" id="KW-0690">Ribosome biogenesis</keyword>
<dbReference type="Pfam" id="PF02033">
    <property type="entry name" value="RBFA"/>
    <property type="match status" value="1"/>
</dbReference>
<dbReference type="RefSeq" id="WP_203386221.1">
    <property type="nucleotide sequence ID" value="NZ_CP064781.1"/>
</dbReference>
<comment type="subunit">
    <text evidence="2">Monomer. Binds 30S ribosomal subunits, but not 50S ribosomal subunits or 70S ribosomes.</text>
</comment>
<proteinExistence type="inferred from homology"/>
<dbReference type="EMBL" id="CP064781">
    <property type="protein sequence ID" value="QRJ62692.1"/>
    <property type="molecule type" value="Genomic_DNA"/>
</dbReference>
<evidence type="ECO:0000256" key="1">
    <source>
        <dbReference type="ARBA" id="ARBA00022517"/>
    </source>
</evidence>
<gene>
    <name evidence="2 3" type="primary">rbfA</name>
    <name evidence="3" type="ORF">IWH25_13045</name>
</gene>
<dbReference type="GO" id="GO:0043024">
    <property type="term" value="F:ribosomal small subunit binding"/>
    <property type="evidence" value="ECO:0007669"/>
    <property type="project" value="TreeGrafter"/>
</dbReference>
<dbReference type="InterPro" id="IPR015946">
    <property type="entry name" value="KH_dom-like_a/b"/>
</dbReference>
<comment type="subcellular location">
    <subcellularLocation>
        <location evidence="2">Cytoplasm</location>
    </subcellularLocation>
</comment>
<dbReference type="SUPFAM" id="SSF89919">
    <property type="entry name" value="Ribosome-binding factor A, RbfA"/>
    <property type="match status" value="1"/>
</dbReference>
<dbReference type="NCBIfam" id="TIGR00082">
    <property type="entry name" value="rbfA"/>
    <property type="match status" value="1"/>
</dbReference>
<dbReference type="InterPro" id="IPR023799">
    <property type="entry name" value="RbfA_dom_sf"/>
</dbReference>
<organism evidence="3 4">
    <name type="scientific">Azospira restricta</name>
    <dbReference type="NCBI Taxonomy" id="404405"/>
    <lineage>
        <taxon>Bacteria</taxon>
        <taxon>Pseudomonadati</taxon>
        <taxon>Pseudomonadota</taxon>
        <taxon>Betaproteobacteria</taxon>
        <taxon>Rhodocyclales</taxon>
        <taxon>Rhodocyclaceae</taxon>
        <taxon>Azospira</taxon>
    </lineage>
</organism>
<keyword evidence="2" id="KW-0963">Cytoplasm</keyword>
<comment type="function">
    <text evidence="2">One of several proteins that assist in the late maturation steps of the functional core of the 30S ribosomal subunit. Associates with free 30S ribosomal subunits (but not with 30S subunits that are part of 70S ribosomes or polysomes). Required for efficient processing of 16S rRNA. May interact with the 5'-terminal helix region of 16S rRNA.</text>
</comment>
<accession>A0A974SMQ3</accession>
<dbReference type="HAMAP" id="MF_00003">
    <property type="entry name" value="RbfA"/>
    <property type="match status" value="1"/>
</dbReference>
<evidence type="ECO:0000313" key="4">
    <source>
        <dbReference type="Proteomes" id="UP000663444"/>
    </source>
</evidence>
<dbReference type="AlphaFoldDB" id="A0A974SMQ3"/>
<evidence type="ECO:0000313" key="3">
    <source>
        <dbReference type="EMBL" id="QRJ62692.1"/>
    </source>
</evidence>
<keyword evidence="4" id="KW-1185">Reference proteome</keyword>
<dbReference type="Gene3D" id="3.30.300.20">
    <property type="match status" value="1"/>
</dbReference>
<reference evidence="3" key="1">
    <citation type="submission" date="2020-11" db="EMBL/GenBank/DDBJ databases">
        <title>Azospira restricta DSM 18626 genome sequence.</title>
        <authorList>
            <person name="Moe W.M."/>
        </authorList>
    </citation>
    <scope>NUCLEOTIDE SEQUENCE</scope>
    <source>
        <strain evidence="3">DSM 18626</strain>
    </source>
</reference>
<comment type="similarity">
    <text evidence="2">Belongs to the RbfA family.</text>
</comment>
<dbReference type="PANTHER" id="PTHR33515">
    <property type="entry name" value="RIBOSOME-BINDING FACTOR A, CHLOROPLASTIC-RELATED"/>
    <property type="match status" value="1"/>
</dbReference>
<dbReference type="InterPro" id="IPR000238">
    <property type="entry name" value="RbfA"/>
</dbReference>
<protein>
    <recommendedName>
        <fullName evidence="2">Ribosome-binding factor A</fullName>
    </recommendedName>
</protein>
<name>A0A974SMQ3_9RHOO</name>
<dbReference type="PANTHER" id="PTHR33515:SF1">
    <property type="entry name" value="RIBOSOME-BINDING FACTOR A, CHLOROPLASTIC-RELATED"/>
    <property type="match status" value="1"/>
</dbReference>